<evidence type="ECO:0000313" key="2">
    <source>
        <dbReference type="Proteomes" id="UP000236063"/>
    </source>
</evidence>
<accession>A0ABX4VRB9</accession>
<reference evidence="1 2" key="1">
    <citation type="submission" date="2018-01" db="EMBL/GenBank/DDBJ databases">
        <title>Multi-drug resistant Enterobacter species isolated from the International Space Station and comparative genomic analyses with human pathogenic strains.</title>
        <authorList>
            <person name="Singh N.K."/>
            <person name="Bezdan D."/>
            <person name="McIntyre A."/>
            <person name="Sielaff A.C."/>
            <person name="Wheeler K."/>
            <person name="Mason C."/>
            <person name="Venkateswaran K."/>
        </authorList>
    </citation>
    <scope>NUCLEOTIDE SEQUENCE [LARGE SCALE GENOMIC DNA]</scope>
    <source>
        <strain evidence="1 2">IF2SW-P2</strain>
    </source>
</reference>
<protein>
    <submittedName>
        <fullName evidence="1">Uncharacterized protein</fullName>
    </submittedName>
</protein>
<dbReference type="EMBL" id="POUR01000001">
    <property type="protein sequence ID" value="PNF70831.1"/>
    <property type="molecule type" value="Genomic_DNA"/>
</dbReference>
<sequence length="60" mass="6986">MNTTYTSLRSYAGFFCLIVQPVTAKENIHTWLHFGSFPCVFLLAKRRVNSHNQDPRGIDW</sequence>
<evidence type="ECO:0000313" key="1">
    <source>
        <dbReference type="EMBL" id="PNF70831.1"/>
    </source>
</evidence>
<name>A0ABX4VRB9_9ENTR</name>
<comment type="caution">
    <text evidence="1">The sequence shown here is derived from an EMBL/GenBank/DDBJ whole genome shotgun (WGS) entry which is preliminary data.</text>
</comment>
<organism evidence="1 2">
    <name type="scientific">Enterobacter bugandensis</name>
    <dbReference type="NCBI Taxonomy" id="881260"/>
    <lineage>
        <taxon>Bacteria</taxon>
        <taxon>Pseudomonadati</taxon>
        <taxon>Pseudomonadota</taxon>
        <taxon>Gammaproteobacteria</taxon>
        <taxon>Enterobacterales</taxon>
        <taxon>Enterobacteriaceae</taxon>
        <taxon>Enterobacter</taxon>
    </lineage>
</organism>
<proteinExistence type="predicted"/>
<gene>
    <name evidence="1" type="ORF">C1167_16060</name>
</gene>
<dbReference type="Proteomes" id="UP000236063">
    <property type="component" value="Unassembled WGS sequence"/>
</dbReference>
<keyword evidence="2" id="KW-1185">Reference proteome</keyword>